<gene>
    <name evidence="2" type="ORF">ASPZODRAFT_133141</name>
</gene>
<feature type="chain" id="PRO_5012047140" description="Cyanovirin-N domain-containing protein" evidence="1">
    <location>
        <begin position="16"/>
        <end position="115"/>
    </location>
</feature>
<dbReference type="VEuPathDB" id="FungiDB:ASPZODRAFT_133141"/>
<sequence>MKSFLLAVLASLALAQDGSMSHQAPQSALVYDQSNYAGDFVSVPLDGSCVNLNSLSPDLTGRVKSIYSTYSVNCVLYDCLNCGGYTFTADEGGVSNIPTTHIARSLKCVEVSQGS</sequence>
<dbReference type="GeneID" id="34609665"/>
<protein>
    <recommendedName>
        <fullName evidence="4">Cyanovirin-N domain-containing protein</fullName>
    </recommendedName>
</protein>
<keyword evidence="3" id="KW-1185">Reference proteome</keyword>
<dbReference type="SUPFAM" id="SSF49695">
    <property type="entry name" value="gamma-Crystallin-like"/>
    <property type="match status" value="1"/>
</dbReference>
<reference evidence="3" key="1">
    <citation type="journal article" date="2017" name="Genome Biol.">
        <title>Comparative genomics reveals high biological diversity and specific adaptations in the industrially and medically important fungal genus Aspergillus.</title>
        <authorList>
            <person name="de Vries R.P."/>
            <person name="Riley R."/>
            <person name="Wiebenga A."/>
            <person name="Aguilar-Osorio G."/>
            <person name="Amillis S."/>
            <person name="Uchima C.A."/>
            <person name="Anderluh G."/>
            <person name="Asadollahi M."/>
            <person name="Askin M."/>
            <person name="Barry K."/>
            <person name="Battaglia E."/>
            <person name="Bayram O."/>
            <person name="Benocci T."/>
            <person name="Braus-Stromeyer S.A."/>
            <person name="Caldana C."/>
            <person name="Canovas D."/>
            <person name="Cerqueira G.C."/>
            <person name="Chen F."/>
            <person name="Chen W."/>
            <person name="Choi C."/>
            <person name="Clum A."/>
            <person name="Dos Santos R.A."/>
            <person name="Damasio A.R."/>
            <person name="Diallinas G."/>
            <person name="Emri T."/>
            <person name="Fekete E."/>
            <person name="Flipphi M."/>
            <person name="Freyberg S."/>
            <person name="Gallo A."/>
            <person name="Gournas C."/>
            <person name="Habgood R."/>
            <person name="Hainaut M."/>
            <person name="Harispe M.L."/>
            <person name="Henrissat B."/>
            <person name="Hilden K.S."/>
            <person name="Hope R."/>
            <person name="Hossain A."/>
            <person name="Karabika E."/>
            <person name="Karaffa L."/>
            <person name="Karanyi Z."/>
            <person name="Krasevec N."/>
            <person name="Kuo A."/>
            <person name="Kusch H."/>
            <person name="LaButti K."/>
            <person name="Lagendijk E.L."/>
            <person name="Lapidus A."/>
            <person name="Levasseur A."/>
            <person name="Lindquist E."/>
            <person name="Lipzen A."/>
            <person name="Logrieco A.F."/>
            <person name="MacCabe A."/>
            <person name="Maekelae M.R."/>
            <person name="Malavazi I."/>
            <person name="Melin P."/>
            <person name="Meyer V."/>
            <person name="Mielnichuk N."/>
            <person name="Miskei M."/>
            <person name="Molnar A.P."/>
            <person name="Mule G."/>
            <person name="Ngan C.Y."/>
            <person name="Orejas M."/>
            <person name="Orosz E."/>
            <person name="Ouedraogo J.P."/>
            <person name="Overkamp K.M."/>
            <person name="Park H.-S."/>
            <person name="Perrone G."/>
            <person name="Piumi F."/>
            <person name="Punt P.J."/>
            <person name="Ram A.F."/>
            <person name="Ramon A."/>
            <person name="Rauscher S."/>
            <person name="Record E."/>
            <person name="Riano-Pachon D.M."/>
            <person name="Robert V."/>
            <person name="Roehrig J."/>
            <person name="Ruller R."/>
            <person name="Salamov A."/>
            <person name="Salih N.S."/>
            <person name="Samson R.A."/>
            <person name="Sandor E."/>
            <person name="Sanguinetti M."/>
            <person name="Schuetze T."/>
            <person name="Sepcic K."/>
            <person name="Shelest E."/>
            <person name="Sherlock G."/>
            <person name="Sophianopoulou V."/>
            <person name="Squina F.M."/>
            <person name="Sun H."/>
            <person name="Susca A."/>
            <person name="Todd R.B."/>
            <person name="Tsang A."/>
            <person name="Unkles S.E."/>
            <person name="van de Wiele N."/>
            <person name="van Rossen-Uffink D."/>
            <person name="Oliveira J.V."/>
            <person name="Vesth T.C."/>
            <person name="Visser J."/>
            <person name="Yu J.-H."/>
            <person name="Zhou M."/>
            <person name="Andersen M.R."/>
            <person name="Archer D.B."/>
            <person name="Baker S.E."/>
            <person name="Benoit I."/>
            <person name="Brakhage A.A."/>
            <person name="Braus G.H."/>
            <person name="Fischer R."/>
            <person name="Frisvad J.C."/>
            <person name="Goldman G.H."/>
            <person name="Houbraken J."/>
            <person name="Oakley B."/>
            <person name="Pocsi I."/>
            <person name="Scazzocchio C."/>
            <person name="Seiboth B."/>
            <person name="vanKuyk P.A."/>
            <person name="Wortman J."/>
            <person name="Dyer P.S."/>
            <person name="Grigoriev I.V."/>
        </authorList>
    </citation>
    <scope>NUCLEOTIDE SEQUENCE [LARGE SCALE GENOMIC DNA]</scope>
    <source>
        <strain evidence="3">CBS 506.65</strain>
    </source>
</reference>
<evidence type="ECO:0000313" key="2">
    <source>
        <dbReference type="EMBL" id="OJJ46142.1"/>
    </source>
</evidence>
<dbReference type="InterPro" id="IPR011024">
    <property type="entry name" value="G_crystallin-like"/>
</dbReference>
<evidence type="ECO:0000313" key="3">
    <source>
        <dbReference type="Proteomes" id="UP000184188"/>
    </source>
</evidence>
<feature type="signal peptide" evidence="1">
    <location>
        <begin position="1"/>
        <end position="15"/>
    </location>
</feature>
<evidence type="ECO:0008006" key="4">
    <source>
        <dbReference type="Google" id="ProtNLM"/>
    </source>
</evidence>
<keyword evidence="1" id="KW-0732">Signal</keyword>
<dbReference type="RefSeq" id="XP_022580652.1">
    <property type="nucleotide sequence ID" value="XM_022723200.1"/>
</dbReference>
<dbReference type="Proteomes" id="UP000184188">
    <property type="component" value="Unassembled WGS sequence"/>
</dbReference>
<dbReference type="EMBL" id="KV878343">
    <property type="protein sequence ID" value="OJJ46142.1"/>
    <property type="molecule type" value="Genomic_DNA"/>
</dbReference>
<dbReference type="Gene3D" id="2.60.20.10">
    <property type="entry name" value="Crystallins"/>
    <property type="match status" value="1"/>
</dbReference>
<organism evidence="2 3">
    <name type="scientific">Penicilliopsis zonata CBS 506.65</name>
    <dbReference type="NCBI Taxonomy" id="1073090"/>
    <lineage>
        <taxon>Eukaryota</taxon>
        <taxon>Fungi</taxon>
        <taxon>Dikarya</taxon>
        <taxon>Ascomycota</taxon>
        <taxon>Pezizomycotina</taxon>
        <taxon>Eurotiomycetes</taxon>
        <taxon>Eurotiomycetidae</taxon>
        <taxon>Eurotiales</taxon>
        <taxon>Aspergillaceae</taxon>
        <taxon>Penicilliopsis</taxon>
    </lineage>
</organism>
<evidence type="ECO:0000256" key="1">
    <source>
        <dbReference type="SAM" id="SignalP"/>
    </source>
</evidence>
<name>A0A1L9SG44_9EURO</name>
<dbReference type="AlphaFoldDB" id="A0A1L9SG44"/>
<accession>A0A1L9SG44</accession>
<proteinExistence type="predicted"/>